<feature type="compositionally biased region" description="Low complexity" evidence="2">
    <location>
        <begin position="190"/>
        <end position="202"/>
    </location>
</feature>
<feature type="compositionally biased region" description="Basic residues" evidence="2">
    <location>
        <begin position="112"/>
        <end position="123"/>
    </location>
</feature>
<dbReference type="InterPro" id="IPR000569">
    <property type="entry name" value="HECT_dom"/>
</dbReference>
<evidence type="ECO:0000256" key="1">
    <source>
        <dbReference type="PROSITE-ProRule" id="PRU00104"/>
    </source>
</evidence>
<feature type="region of interest" description="Disordered" evidence="2">
    <location>
        <begin position="59"/>
        <end position="204"/>
    </location>
</feature>
<feature type="compositionally biased region" description="Acidic residues" evidence="2">
    <location>
        <begin position="65"/>
        <end position="74"/>
    </location>
</feature>
<feature type="region of interest" description="Disordered" evidence="2">
    <location>
        <begin position="233"/>
        <end position="261"/>
    </location>
</feature>
<dbReference type="EMBL" id="CAUYUJ010020004">
    <property type="protein sequence ID" value="CAK0895206.1"/>
    <property type="molecule type" value="Genomic_DNA"/>
</dbReference>
<protein>
    <recommendedName>
        <fullName evidence="3">HECT domain-containing protein</fullName>
    </recommendedName>
</protein>
<sequence length="329" mass="34829">MLPQAHTCTNTLELPNYYEALKESGTVDADDAAALDARLRAVLGERLRTAIRETGGYELDAVGCPEDDGDEEELAPPKGRGPSSPRPPEGPSGAEEDGGRRRRPPWPAARGAARRRRRRRPPCRSRPQGRLLTRHLRTATLGAARASRPVGRPRWAAPCRRGPCPTTTSPPWRRRRRRPTARRDLRGAARRGAGPAADAAEGGVRGLCRGSGGSGGAAEAAASATAIASSPLRSGGIARLPPLDKKPEPPHAVSGTLTSDSDCVDRNASIVEVSEIMSIRKQAWATDSGHAPPAKTGHRGSTPAAAPRPESAKDADVDDCIEQLLEDLG</sequence>
<keyword evidence="1" id="KW-0833">Ubl conjugation pathway</keyword>
<feature type="region of interest" description="Disordered" evidence="2">
    <location>
        <begin position="283"/>
        <end position="317"/>
    </location>
</feature>
<feature type="domain" description="HECT" evidence="3">
    <location>
        <begin position="1"/>
        <end position="17"/>
    </location>
</feature>
<evidence type="ECO:0000259" key="3">
    <source>
        <dbReference type="PROSITE" id="PS50237"/>
    </source>
</evidence>
<proteinExistence type="predicted"/>
<reference evidence="4" key="1">
    <citation type="submission" date="2023-10" db="EMBL/GenBank/DDBJ databases">
        <authorList>
            <person name="Chen Y."/>
            <person name="Shah S."/>
            <person name="Dougan E. K."/>
            <person name="Thang M."/>
            <person name="Chan C."/>
        </authorList>
    </citation>
    <scope>NUCLEOTIDE SEQUENCE [LARGE SCALE GENOMIC DNA]</scope>
</reference>
<evidence type="ECO:0000256" key="2">
    <source>
        <dbReference type="SAM" id="MobiDB-lite"/>
    </source>
</evidence>
<dbReference type="PROSITE" id="PS50237">
    <property type="entry name" value="HECT"/>
    <property type="match status" value="1"/>
</dbReference>
<keyword evidence="5" id="KW-1185">Reference proteome</keyword>
<dbReference type="Proteomes" id="UP001189429">
    <property type="component" value="Unassembled WGS sequence"/>
</dbReference>
<dbReference type="Gene3D" id="3.30.2410.10">
    <property type="entry name" value="Hect, E3 ligase catalytic domain"/>
    <property type="match status" value="1"/>
</dbReference>
<feature type="active site" description="Glycyl thioester intermediate" evidence="1">
    <location>
        <position position="8"/>
    </location>
</feature>
<comment type="caution">
    <text evidence="4">The sequence shown here is derived from an EMBL/GenBank/DDBJ whole genome shotgun (WGS) entry which is preliminary data.</text>
</comment>
<name>A0ABN9XAW5_9DINO</name>
<evidence type="ECO:0000313" key="5">
    <source>
        <dbReference type="Proteomes" id="UP001189429"/>
    </source>
</evidence>
<accession>A0ABN9XAW5</accession>
<organism evidence="4 5">
    <name type="scientific">Prorocentrum cordatum</name>
    <dbReference type="NCBI Taxonomy" id="2364126"/>
    <lineage>
        <taxon>Eukaryota</taxon>
        <taxon>Sar</taxon>
        <taxon>Alveolata</taxon>
        <taxon>Dinophyceae</taxon>
        <taxon>Prorocentrales</taxon>
        <taxon>Prorocentraceae</taxon>
        <taxon>Prorocentrum</taxon>
    </lineage>
</organism>
<evidence type="ECO:0000313" key="4">
    <source>
        <dbReference type="EMBL" id="CAK0895206.1"/>
    </source>
</evidence>
<gene>
    <name evidence="4" type="ORF">PCOR1329_LOCUS74018</name>
</gene>